<dbReference type="Pfam" id="PF13460">
    <property type="entry name" value="NAD_binding_10"/>
    <property type="match status" value="1"/>
</dbReference>
<keyword evidence="3" id="KW-1185">Reference proteome</keyword>
<evidence type="ECO:0000259" key="1">
    <source>
        <dbReference type="Pfam" id="PF13460"/>
    </source>
</evidence>
<sequence>MSKPTLLVTGAGGHLGRKVVETLLDQEAGPIIATTRKPEALADLAARGVAVRRADFDDPASLAAAFSGAERLLLVSTDALDAPGRRLAQHRAAVAAAEAAGVAHVVYLSAPAPHPTPTSSLIGDHYWTEQALAASGLDWTFLRDHIYSEIILVGIGHALETGQLFTATGSGGRSYVSRDDCARTAAAALAGATNGRTILDVTGPAAVTQNEIAALVSALSGRTVTHIPVPAEGLRQGLTAAGLPPLMVDGLVAFDVAAAQGHHAIVTDTVERLTGRKPVSVADFLTAHRAALGTPA</sequence>
<dbReference type="GO" id="GO:0003955">
    <property type="term" value="F:NAD(P)H dehydrogenase (quinone) activity"/>
    <property type="evidence" value="ECO:0007669"/>
    <property type="project" value="UniProtKB-EC"/>
</dbReference>
<evidence type="ECO:0000313" key="2">
    <source>
        <dbReference type="EMBL" id="MBB5754283.1"/>
    </source>
</evidence>
<dbReference type="RefSeq" id="WP_183857733.1">
    <property type="nucleotide sequence ID" value="NZ_JACHOO010000007.1"/>
</dbReference>
<dbReference type="InterPro" id="IPR036291">
    <property type="entry name" value="NAD(P)-bd_dom_sf"/>
</dbReference>
<name>A0A7W9L379_9HYPH</name>
<gene>
    <name evidence="2" type="ORF">GGQ63_003364</name>
</gene>
<accession>A0A7W9L379</accession>
<dbReference type="Proteomes" id="UP000523821">
    <property type="component" value="Unassembled WGS sequence"/>
</dbReference>
<organism evidence="2 3">
    <name type="scientific">Prosthecomicrobium pneumaticum</name>
    <dbReference type="NCBI Taxonomy" id="81895"/>
    <lineage>
        <taxon>Bacteria</taxon>
        <taxon>Pseudomonadati</taxon>
        <taxon>Pseudomonadota</taxon>
        <taxon>Alphaproteobacteria</taxon>
        <taxon>Hyphomicrobiales</taxon>
        <taxon>Kaistiaceae</taxon>
        <taxon>Prosthecomicrobium</taxon>
    </lineage>
</organism>
<protein>
    <submittedName>
        <fullName evidence="2">NAD(P)H dehydrogenase (Quinone)</fullName>
        <ecNumber evidence="2">1.6.5.2</ecNumber>
    </submittedName>
</protein>
<keyword evidence="2" id="KW-0560">Oxidoreductase</keyword>
<dbReference type="PANTHER" id="PTHR47129:SF1">
    <property type="entry name" value="NMRA-LIKE DOMAIN-CONTAINING PROTEIN"/>
    <property type="match status" value="1"/>
</dbReference>
<proteinExistence type="predicted"/>
<dbReference type="InterPro" id="IPR016040">
    <property type="entry name" value="NAD(P)-bd_dom"/>
</dbReference>
<dbReference type="Gene3D" id="3.90.25.10">
    <property type="entry name" value="UDP-galactose 4-epimerase, domain 1"/>
    <property type="match status" value="1"/>
</dbReference>
<dbReference type="InterPro" id="IPR052718">
    <property type="entry name" value="NmrA-type_oxidoreductase"/>
</dbReference>
<dbReference type="EMBL" id="JACHOO010000007">
    <property type="protein sequence ID" value="MBB5754283.1"/>
    <property type="molecule type" value="Genomic_DNA"/>
</dbReference>
<dbReference type="AlphaFoldDB" id="A0A7W9L379"/>
<comment type="caution">
    <text evidence="2">The sequence shown here is derived from an EMBL/GenBank/DDBJ whole genome shotgun (WGS) entry which is preliminary data.</text>
</comment>
<feature type="domain" description="NAD(P)-binding" evidence="1">
    <location>
        <begin position="10"/>
        <end position="190"/>
    </location>
</feature>
<dbReference type="Gene3D" id="3.40.50.720">
    <property type="entry name" value="NAD(P)-binding Rossmann-like Domain"/>
    <property type="match status" value="1"/>
</dbReference>
<dbReference type="PANTHER" id="PTHR47129">
    <property type="entry name" value="QUINONE OXIDOREDUCTASE 2"/>
    <property type="match status" value="1"/>
</dbReference>
<reference evidence="2 3" key="1">
    <citation type="submission" date="2020-08" db="EMBL/GenBank/DDBJ databases">
        <title>Genomic Encyclopedia of Type Strains, Phase IV (KMG-IV): sequencing the most valuable type-strain genomes for metagenomic binning, comparative biology and taxonomic classification.</title>
        <authorList>
            <person name="Goeker M."/>
        </authorList>
    </citation>
    <scope>NUCLEOTIDE SEQUENCE [LARGE SCALE GENOMIC DNA]</scope>
    <source>
        <strain evidence="2 3">DSM 16268</strain>
    </source>
</reference>
<dbReference type="EC" id="1.6.5.2" evidence="2"/>
<evidence type="ECO:0000313" key="3">
    <source>
        <dbReference type="Proteomes" id="UP000523821"/>
    </source>
</evidence>
<dbReference type="SUPFAM" id="SSF51735">
    <property type="entry name" value="NAD(P)-binding Rossmann-fold domains"/>
    <property type="match status" value="1"/>
</dbReference>